<evidence type="ECO:0000256" key="5">
    <source>
        <dbReference type="ARBA" id="ARBA00023010"/>
    </source>
</evidence>
<evidence type="ECO:0000313" key="9">
    <source>
        <dbReference type="Proteomes" id="UP000306985"/>
    </source>
</evidence>
<dbReference type="HAMAP" id="MF_00902">
    <property type="entry name" value="TatC"/>
    <property type="match status" value="1"/>
</dbReference>
<comment type="subcellular location">
    <subcellularLocation>
        <location evidence="7">Cell membrane</location>
        <topology evidence="7">Multi-pass membrane protein</topology>
    </subcellularLocation>
    <subcellularLocation>
        <location evidence="1">Membrane</location>
        <topology evidence="1">Multi-pass membrane protein</topology>
    </subcellularLocation>
</comment>
<evidence type="ECO:0000256" key="4">
    <source>
        <dbReference type="ARBA" id="ARBA00022989"/>
    </source>
</evidence>
<keyword evidence="7" id="KW-1003">Cell membrane</keyword>
<dbReference type="PANTHER" id="PTHR30371:SF0">
    <property type="entry name" value="SEC-INDEPENDENT PROTEIN TRANSLOCASE PROTEIN TATC, CHLOROPLASTIC-RELATED"/>
    <property type="match status" value="1"/>
</dbReference>
<feature type="transmembrane region" description="Helical" evidence="7">
    <location>
        <begin position="166"/>
        <end position="190"/>
    </location>
</feature>
<proteinExistence type="inferred from homology"/>
<evidence type="ECO:0000256" key="2">
    <source>
        <dbReference type="ARBA" id="ARBA00022692"/>
    </source>
</evidence>
<feature type="transmembrane region" description="Helical" evidence="7">
    <location>
        <begin position="14"/>
        <end position="34"/>
    </location>
</feature>
<dbReference type="EMBL" id="SZZH01000001">
    <property type="protein sequence ID" value="TKV62064.1"/>
    <property type="molecule type" value="Genomic_DNA"/>
</dbReference>
<name>A0A4U6QN25_9ACTN</name>
<keyword evidence="2 7" id="KW-0812">Transmembrane</keyword>
<keyword evidence="9" id="KW-1185">Reference proteome</keyword>
<dbReference type="PANTHER" id="PTHR30371">
    <property type="entry name" value="SEC-INDEPENDENT PROTEIN TRANSLOCASE PROTEIN TATC"/>
    <property type="match status" value="1"/>
</dbReference>
<reference evidence="8 9" key="1">
    <citation type="submission" date="2019-05" db="EMBL/GenBank/DDBJ databases">
        <title>Nakamurella sp. N5BH11, whole genome shotgun sequence.</title>
        <authorList>
            <person name="Tuo L."/>
        </authorList>
    </citation>
    <scope>NUCLEOTIDE SEQUENCE [LARGE SCALE GENOMIC DNA]</scope>
    <source>
        <strain evidence="8 9">N5BH11</strain>
    </source>
</reference>
<protein>
    <recommendedName>
        <fullName evidence="7">Sec-independent protein translocase protein TatC</fullName>
    </recommendedName>
</protein>
<dbReference type="GO" id="GO:0065002">
    <property type="term" value="P:intracellular protein transmembrane transport"/>
    <property type="evidence" value="ECO:0007669"/>
    <property type="project" value="TreeGrafter"/>
</dbReference>
<dbReference type="AlphaFoldDB" id="A0A4U6QN25"/>
<keyword evidence="6 7" id="KW-0472">Membrane</keyword>
<dbReference type="Pfam" id="PF00902">
    <property type="entry name" value="TatC"/>
    <property type="match status" value="1"/>
</dbReference>
<feature type="transmembrane region" description="Helical" evidence="7">
    <location>
        <begin position="87"/>
        <end position="108"/>
    </location>
</feature>
<feature type="transmembrane region" description="Helical" evidence="7">
    <location>
        <begin position="226"/>
        <end position="246"/>
    </location>
</feature>
<dbReference type="InterPro" id="IPR002033">
    <property type="entry name" value="TatC"/>
</dbReference>
<dbReference type="GO" id="GO:0033281">
    <property type="term" value="C:TAT protein transport complex"/>
    <property type="evidence" value="ECO:0007669"/>
    <property type="project" value="UniProtKB-UniRule"/>
</dbReference>
<evidence type="ECO:0000256" key="7">
    <source>
        <dbReference type="HAMAP-Rule" id="MF_00902"/>
    </source>
</evidence>
<keyword evidence="7" id="KW-0813">Transport</keyword>
<dbReference type="GO" id="GO:0043953">
    <property type="term" value="P:protein transport by the Tat complex"/>
    <property type="evidence" value="ECO:0007669"/>
    <property type="project" value="UniProtKB-UniRule"/>
</dbReference>
<accession>A0A4U6QN25</accession>
<dbReference type="OrthoDB" id="9777044at2"/>
<keyword evidence="4 7" id="KW-1133">Transmembrane helix</keyword>
<feature type="transmembrane region" description="Helical" evidence="7">
    <location>
        <begin position="202"/>
        <end position="220"/>
    </location>
</feature>
<comment type="subunit">
    <text evidence="7">The Tat system comprises two distinct complexes: a TatABC complex, containing multiple copies of TatA, TatB and TatC subunits, and a separate TatA complex, containing only TatA subunits. Substrates initially bind to the TatABC complex, which probably triggers association of the separate TatA complex to form the active translocon.</text>
</comment>
<sequence>MALRDHLMELRRRVFLAALGLFVGTVVGFVWFAHGPWFLGLRSLGDILTAPYCSVPAQYRISLGPTGAECRLLATGPFSAVEFRLKAALLAGTVLSAPIWLGQLWGFVTPGLYAKERRYARVFAGLGGVLFAAGAVLAYVVVGEGLTVLLGFGGETTVSALTPESYFTFIISMLLIFGVSFELPLMLILLNRVGVVTGAALARSRRYAIFGLVVFAGLVVPGNDPITMGALAVSLSVLFEVAVQVARLHDRSLARRQARAALHDDEPSALEDISVGSSTGSGRA</sequence>
<evidence type="ECO:0000256" key="1">
    <source>
        <dbReference type="ARBA" id="ARBA00004141"/>
    </source>
</evidence>
<comment type="similarity">
    <text evidence="7">Belongs to the TatC family.</text>
</comment>
<dbReference type="GO" id="GO:0009977">
    <property type="term" value="F:proton motive force dependent protein transmembrane transporter activity"/>
    <property type="evidence" value="ECO:0007669"/>
    <property type="project" value="TreeGrafter"/>
</dbReference>
<feature type="transmembrane region" description="Helical" evidence="7">
    <location>
        <begin position="120"/>
        <end position="142"/>
    </location>
</feature>
<keyword evidence="3 7" id="KW-0653">Protein transport</keyword>
<evidence type="ECO:0000256" key="3">
    <source>
        <dbReference type="ARBA" id="ARBA00022927"/>
    </source>
</evidence>
<organism evidence="8 9">
    <name type="scientific">Nakamurella flava</name>
    <dbReference type="NCBI Taxonomy" id="2576308"/>
    <lineage>
        <taxon>Bacteria</taxon>
        <taxon>Bacillati</taxon>
        <taxon>Actinomycetota</taxon>
        <taxon>Actinomycetes</taxon>
        <taxon>Nakamurellales</taxon>
        <taxon>Nakamurellaceae</taxon>
        <taxon>Nakamurella</taxon>
    </lineage>
</organism>
<dbReference type="PRINTS" id="PR01840">
    <property type="entry name" value="TATCFAMILY"/>
</dbReference>
<evidence type="ECO:0000313" key="8">
    <source>
        <dbReference type="EMBL" id="TKV62064.1"/>
    </source>
</evidence>
<comment type="function">
    <text evidence="7">Part of the twin-arginine translocation (Tat) system that transports large folded proteins containing a characteristic twin-arginine motif in their signal peptide across membranes. Together with TatB, TatC is part of a receptor directly interacting with Tat signal peptides.</text>
</comment>
<comment type="caution">
    <text evidence="8">The sequence shown here is derived from an EMBL/GenBank/DDBJ whole genome shotgun (WGS) entry which is preliminary data.</text>
</comment>
<gene>
    <name evidence="7 8" type="primary">tatC</name>
    <name evidence="8" type="ORF">FDO65_01400</name>
</gene>
<dbReference type="Proteomes" id="UP000306985">
    <property type="component" value="Unassembled WGS sequence"/>
</dbReference>
<keyword evidence="5 7" id="KW-0811">Translocation</keyword>
<evidence type="ECO:0000256" key="6">
    <source>
        <dbReference type="ARBA" id="ARBA00023136"/>
    </source>
</evidence>
<dbReference type="NCBIfam" id="TIGR00945">
    <property type="entry name" value="tatC"/>
    <property type="match status" value="1"/>
</dbReference>